<evidence type="ECO:0000259" key="12">
    <source>
        <dbReference type="PROSITE" id="PS50259"/>
    </source>
</evidence>
<dbReference type="PANTHER" id="PTHR10519:SF20">
    <property type="entry name" value="G-PROTEIN COUPLED RECEPTOR 156-RELATED"/>
    <property type="match status" value="1"/>
</dbReference>
<keyword evidence="11" id="KW-0732">Signal</keyword>
<protein>
    <recommendedName>
        <fullName evidence="12">G-protein coupled receptors family 3 profile domain-containing protein</fullName>
    </recommendedName>
</protein>
<dbReference type="Proteomes" id="UP000039324">
    <property type="component" value="Unassembled WGS sequence"/>
</dbReference>
<evidence type="ECO:0000256" key="7">
    <source>
        <dbReference type="ARBA" id="ARBA00023180"/>
    </source>
</evidence>
<evidence type="ECO:0000313" key="14">
    <source>
        <dbReference type="Proteomes" id="UP000039324"/>
    </source>
</evidence>
<evidence type="ECO:0000256" key="4">
    <source>
        <dbReference type="ARBA" id="ARBA00023040"/>
    </source>
</evidence>
<evidence type="ECO:0000313" key="13">
    <source>
        <dbReference type="EMBL" id="CEP03128.1"/>
    </source>
</evidence>
<keyword evidence="4" id="KW-0297">G-protein coupled receptor</keyword>
<evidence type="ECO:0000256" key="3">
    <source>
        <dbReference type="ARBA" id="ARBA00022989"/>
    </source>
</evidence>
<feature type="compositionally biased region" description="Polar residues" evidence="9">
    <location>
        <begin position="792"/>
        <end position="804"/>
    </location>
</feature>
<dbReference type="SUPFAM" id="SSF53822">
    <property type="entry name" value="Periplasmic binding protein-like I"/>
    <property type="match status" value="1"/>
</dbReference>
<evidence type="ECO:0000256" key="8">
    <source>
        <dbReference type="ARBA" id="ARBA00023224"/>
    </source>
</evidence>
<dbReference type="InterPro" id="IPR001828">
    <property type="entry name" value="ANF_lig-bd_rcpt"/>
</dbReference>
<evidence type="ECO:0000256" key="5">
    <source>
        <dbReference type="ARBA" id="ARBA00023136"/>
    </source>
</evidence>
<keyword evidence="6" id="KW-0675">Receptor</keyword>
<dbReference type="Pfam" id="PF00003">
    <property type="entry name" value="7tm_3"/>
    <property type="match status" value="1"/>
</dbReference>
<dbReference type="InterPro" id="IPR017978">
    <property type="entry name" value="GPCR_3_C"/>
</dbReference>
<dbReference type="InterPro" id="IPR002455">
    <property type="entry name" value="GPCR3_GABA-B"/>
</dbReference>
<feature type="transmembrane region" description="Helical" evidence="10">
    <location>
        <begin position="731"/>
        <end position="751"/>
    </location>
</feature>
<reference evidence="13 14" key="1">
    <citation type="submission" date="2015-02" db="EMBL/GenBank/DDBJ databases">
        <authorList>
            <person name="Chooi Y.-H."/>
        </authorList>
    </citation>
    <scope>NUCLEOTIDE SEQUENCE [LARGE SCALE GENOMIC DNA]</scope>
    <source>
        <strain evidence="13">E3</strain>
    </source>
</reference>
<keyword evidence="3 10" id="KW-1133">Transmembrane helix</keyword>
<dbReference type="Pfam" id="PF01094">
    <property type="entry name" value="ANF_receptor"/>
    <property type="match status" value="1"/>
</dbReference>
<dbReference type="STRING" id="37360.A0A0G4J6C9"/>
<evidence type="ECO:0000256" key="10">
    <source>
        <dbReference type="SAM" id="Phobius"/>
    </source>
</evidence>
<evidence type="ECO:0000256" key="1">
    <source>
        <dbReference type="ARBA" id="ARBA00004141"/>
    </source>
</evidence>
<feature type="transmembrane region" description="Helical" evidence="10">
    <location>
        <begin position="605"/>
        <end position="626"/>
    </location>
</feature>
<dbReference type="GO" id="GO:0007214">
    <property type="term" value="P:gamma-aminobutyric acid signaling pathway"/>
    <property type="evidence" value="ECO:0007669"/>
    <property type="project" value="TreeGrafter"/>
</dbReference>
<dbReference type="PRINTS" id="PR01176">
    <property type="entry name" value="GABABRECEPTR"/>
</dbReference>
<feature type="signal peptide" evidence="11">
    <location>
        <begin position="1"/>
        <end position="36"/>
    </location>
</feature>
<dbReference type="GO" id="GO:0038039">
    <property type="term" value="C:G protein-coupled receptor heterodimeric complex"/>
    <property type="evidence" value="ECO:0007669"/>
    <property type="project" value="TreeGrafter"/>
</dbReference>
<dbReference type="AlphaFoldDB" id="A0A0G4J6C9"/>
<feature type="transmembrane region" description="Helical" evidence="10">
    <location>
        <begin position="670"/>
        <end position="689"/>
    </location>
</feature>
<evidence type="ECO:0000256" key="11">
    <source>
        <dbReference type="SAM" id="SignalP"/>
    </source>
</evidence>
<feature type="domain" description="G-protein coupled receptors family 3 profile" evidence="12">
    <location>
        <begin position="557"/>
        <end position="773"/>
    </location>
</feature>
<name>A0A0G4J6C9_PLABS</name>
<dbReference type="PROSITE" id="PS50259">
    <property type="entry name" value="G_PROTEIN_RECEP_F3_4"/>
    <property type="match status" value="1"/>
</dbReference>
<dbReference type="CDD" id="cd15047">
    <property type="entry name" value="7tmC_GABA-B-like"/>
    <property type="match status" value="1"/>
</dbReference>
<dbReference type="OMA" id="DACTNVN"/>
<feature type="transmembrane region" description="Helical" evidence="10">
    <location>
        <begin position="531"/>
        <end position="553"/>
    </location>
</feature>
<keyword evidence="8" id="KW-0807">Transducer</keyword>
<proteinExistence type="predicted"/>
<gene>
    <name evidence="13" type="ORF">PBRA_009346</name>
</gene>
<comment type="subcellular location">
    <subcellularLocation>
        <location evidence="1">Membrane</location>
        <topology evidence="1">Multi-pass membrane protein</topology>
    </subcellularLocation>
</comment>
<dbReference type="PANTHER" id="PTHR10519">
    <property type="entry name" value="GABA-B RECEPTOR"/>
    <property type="match status" value="1"/>
</dbReference>
<dbReference type="InterPro" id="IPR028082">
    <property type="entry name" value="Peripla_BP_I"/>
</dbReference>
<sequence length="826" mass="89939">MTQPSLFVRRTRCVGGMTVQLRFWCWGVVIVGSAVCQFTCDTNPCMFLSPAQTCCPTYPCQNTSNPNEQFVELAIIENFSYGNYRSIQVAIDHINKNAWFPGKIARVRWMDPNQDTYRIYKAFFCTALNNMSFALPATTPILLGAFGLHTVHKRYVERLPSTTYFTLPIDHAQVSIASIAGYMGLPMISSTATDPALSDKTTYPTFNRLEPPDNKQSIAIVATLKYFGWHRICIISTSDTYGTGLTNALVARALSNNITIAAVVSFDPQASPVEQLQRIMDTQVRIIVAPLLNSPADTVFQAAATMGLTEPQYVWFGTDGLNVANLPASYPRGLLMSLMYLDVTNPMLGTWATEYVMKSQTNRALGYSAPYSPYPYDVTLFGFYVIRKMMQQGIPMTPANVLSMIRNTTMLGATGLIELDANGDRIGQYCVKNLVQQQDGSLKFQTSLVLDQITGQVAVHNAPVFGDGTSSVPVDAPQVRDQLVSATNSSCIAMIIIATIGLIAAASCLAFNEKNRALTYIKMSSPTLNNLIIAGCMLAYLSIIVTSLLSLGAPLSNAALCTLRTVMLSMAFSLGFGVLSVKTWRVARIFSMGELRIVKITDGNLLLKVSVLLGIDALLLVIWFAGFPLHSTRTNLNLVEDPTDPLKWHLQRYVVMCSSSTMTIFTDVLLAYKVLVIVASAFLAFKTSHVQIPAMNDSKQIGLAIYTSGLISVIVLPTLDLVDVGKPDAALVVSSMAIWACASSILTIVFLPKVYNVTTGAHSNLTATNSVRHIRTPGDIAGGFKTIDKNKTSTTPTQSTGKNADSTRKPTESGAPAQHGLFFEPK</sequence>
<keyword evidence="7" id="KW-0325">Glycoprotein</keyword>
<dbReference type="GO" id="GO:0004965">
    <property type="term" value="F:G protein-coupled GABA receptor activity"/>
    <property type="evidence" value="ECO:0007669"/>
    <property type="project" value="InterPro"/>
</dbReference>
<organism evidence="13 14">
    <name type="scientific">Plasmodiophora brassicae</name>
    <name type="common">Clubroot disease agent</name>
    <dbReference type="NCBI Taxonomy" id="37360"/>
    <lineage>
        <taxon>Eukaryota</taxon>
        <taxon>Sar</taxon>
        <taxon>Rhizaria</taxon>
        <taxon>Endomyxa</taxon>
        <taxon>Phytomyxea</taxon>
        <taxon>Plasmodiophorida</taxon>
        <taxon>Plasmodiophoridae</taxon>
        <taxon>Plasmodiophora</taxon>
    </lineage>
</organism>
<feature type="transmembrane region" description="Helical" evidence="10">
    <location>
        <begin position="565"/>
        <end position="584"/>
    </location>
</feature>
<keyword evidence="2 10" id="KW-0812">Transmembrane</keyword>
<dbReference type="EMBL" id="CDSF01000142">
    <property type="protein sequence ID" value="CEP03128.1"/>
    <property type="molecule type" value="Genomic_DNA"/>
</dbReference>
<feature type="chain" id="PRO_5005193572" description="G-protein coupled receptors family 3 profile domain-containing protein" evidence="11">
    <location>
        <begin position="37"/>
        <end position="826"/>
    </location>
</feature>
<keyword evidence="5 10" id="KW-0472">Membrane</keyword>
<evidence type="ECO:0000256" key="9">
    <source>
        <dbReference type="SAM" id="MobiDB-lite"/>
    </source>
</evidence>
<dbReference type="OrthoDB" id="17569at2759"/>
<feature type="transmembrane region" description="Helical" evidence="10">
    <location>
        <begin position="492"/>
        <end position="511"/>
    </location>
</feature>
<evidence type="ECO:0000256" key="6">
    <source>
        <dbReference type="ARBA" id="ARBA00023170"/>
    </source>
</evidence>
<feature type="transmembrane region" description="Helical" evidence="10">
    <location>
        <begin position="701"/>
        <end position="719"/>
    </location>
</feature>
<accession>A0A0G4J6C9</accession>
<keyword evidence="14" id="KW-1185">Reference proteome</keyword>
<evidence type="ECO:0000256" key="2">
    <source>
        <dbReference type="ARBA" id="ARBA00022692"/>
    </source>
</evidence>
<dbReference type="Gene3D" id="3.40.50.2300">
    <property type="match status" value="2"/>
</dbReference>
<feature type="region of interest" description="Disordered" evidence="9">
    <location>
        <begin position="782"/>
        <end position="826"/>
    </location>
</feature>